<dbReference type="GO" id="GO:0004672">
    <property type="term" value="F:protein kinase activity"/>
    <property type="evidence" value="ECO:0007669"/>
    <property type="project" value="UniProtKB-UniRule"/>
</dbReference>
<keyword evidence="12 13" id="KW-0472">Membrane</keyword>
<evidence type="ECO:0000256" key="9">
    <source>
        <dbReference type="ARBA" id="ARBA00022777"/>
    </source>
</evidence>
<dbReference type="SUPFAM" id="SSF56112">
    <property type="entry name" value="Protein kinase-like (PK-like)"/>
    <property type="match status" value="1"/>
</dbReference>
<evidence type="ECO:0000259" key="14">
    <source>
        <dbReference type="Pfam" id="PF03109"/>
    </source>
</evidence>
<keyword evidence="7 13" id="KW-0812">Transmembrane</keyword>
<keyword evidence="11 13" id="KW-1133">Transmembrane helix</keyword>
<dbReference type="GO" id="GO:0006744">
    <property type="term" value="P:ubiquinone biosynthetic process"/>
    <property type="evidence" value="ECO:0007669"/>
    <property type="project" value="UniProtKB-UniPathway"/>
</dbReference>
<keyword evidence="10 13" id="KW-0067">ATP-binding</keyword>
<keyword evidence="15" id="KW-0830">Ubiquinone</keyword>
<keyword evidence="5 13" id="KW-0808">Transferase</keyword>
<protein>
    <recommendedName>
        <fullName evidence="13">Probable protein kinase UbiB</fullName>
        <ecNumber evidence="13">2.7.-.-</ecNumber>
    </recommendedName>
    <alternativeName>
        <fullName evidence="13">Ubiquinone biosynthesis protein UbiB</fullName>
    </alternativeName>
</protein>
<comment type="caution">
    <text evidence="15">The sequence shown here is derived from an EMBL/GenBank/DDBJ whole genome shotgun (WGS) entry which is preliminary data.</text>
</comment>
<proteinExistence type="inferred from homology"/>
<evidence type="ECO:0000256" key="4">
    <source>
        <dbReference type="ARBA" id="ARBA00022519"/>
    </source>
</evidence>
<dbReference type="PANTHER" id="PTHR10566">
    <property type="entry name" value="CHAPERONE-ACTIVITY OF BC1 COMPLEX CABC1 -RELATED"/>
    <property type="match status" value="1"/>
</dbReference>
<evidence type="ECO:0000256" key="6">
    <source>
        <dbReference type="ARBA" id="ARBA00022688"/>
    </source>
</evidence>
<evidence type="ECO:0000256" key="13">
    <source>
        <dbReference type="HAMAP-Rule" id="MF_00414"/>
    </source>
</evidence>
<accession>A0A5C8ZXY4</accession>
<dbReference type="PANTHER" id="PTHR10566:SF113">
    <property type="entry name" value="PROTEIN ACTIVITY OF BC1 COMPLEX KINASE 7, CHLOROPLASTIC"/>
    <property type="match status" value="1"/>
</dbReference>
<dbReference type="GO" id="GO:0005524">
    <property type="term" value="F:ATP binding"/>
    <property type="evidence" value="ECO:0007669"/>
    <property type="project" value="UniProtKB-KW"/>
</dbReference>
<comment type="similarity">
    <text evidence="13">Belongs to the ABC1 family. UbiB subfamily.</text>
</comment>
<evidence type="ECO:0000313" key="16">
    <source>
        <dbReference type="Proteomes" id="UP000321933"/>
    </source>
</evidence>
<dbReference type="Pfam" id="PF03109">
    <property type="entry name" value="ABC1"/>
    <property type="match status" value="1"/>
</dbReference>
<comment type="function">
    <text evidence="13">Is probably a protein kinase regulator of UbiI activity which is involved in aerobic coenzyme Q (ubiquinone) biosynthesis.</text>
</comment>
<evidence type="ECO:0000256" key="2">
    <source>
        <dbReference type="ARBA" id="ARBA00009670"/>
    </source>
</evidence>
<dbReference type="GO" id="GO:0010795">
    <property type="term" value="P:regulation of ubiquinone biosynthetic process"/>
    <property type="evidence" value="ECO:0007669"/>
    <property type="project" value="UniProtKB-UniRule"/>
</dbReference>
<evidence type="ECO:0000256" key="8">
    <source>
        <dbReference type="ARBA" id="ARBA00022741"/>
    </source>
</evidence>
<dbReference type="HAMAP" id="MF_00414">
    <property type="entry name" value="UbiB"/>
    <property type="match status" value="1"/>
</dbReference>
<evidence type="ECO:0000256" key="7">
    <source>
        <dbReference type="ARBA" id="ARBA00022692"/>
    </source>
</evidence>
<evidence type="ECO:0000256" key="5">
    <source>
        <dbReference type="ARBA" id="ARBA00022679"/>
    </source>
</evidence>
<evidence type="ECO:0000256" key="12">
    <source>
        <dbReference type="ARBA" id="ARBA00023136"/>
    </source>
</evidence>
<feature type="active site" description="Proton acceptor" evidence="13">
    <location>
        <position position="288"/>
    </location>
</feature>
<keyword evidence="3 13" id="KW-1003">Cell membrane</keyword>
<evidence type="ECO:0000256" key="11">
    <source>
        <dbReference type="ARBA" id="ARBA00022989"/>
    </source>
</evidence>
<organism evidence="15 16">
    <name type="scientific">Parahaliea aestuarii</name>
    <dbReference type="NCBI Taxonomy" id="1852021"/>
    <lineage>
        <taxon>Bacteria</taxon>
        <taxon>Pseudomonadati</taxon>
        <taxon>Pseudomonadota</taxon>
        <taxon>Gammaproteobacteria</taxon>
        <taxon>Cellvibrionales</taxon>
        <taxon>Halieaceae</taxon>
        <taxon>Parahaliea</taxon>
    </lineage>
</organism>
<dbReference type="GO" id="GO:0005886">
    <property type="term" value="C:plasma membrane"/>
    <property type="evidence" value="ECO:0007669"/>
    <property type="project" value="UniProtKB-UniRule"/>
</dbReference>
<name>A0A5C8ZXY4_9GAMM</name>
<feature type="binding site" evidence="13">
    <location>
        <begin position="131"/>
        <end position="139"/>
    </location>
    <ligand>
        <name>ATP</name>
        <dbReference type="ChEBI" id="CHEBI:30616"/>
    </ligand>
</feature>
<sequence length="553" mass="62883">MSFTFSRGRRLAKILRVAGRHRLDTFFEADSLPPWLRLAFRLSPWRLGPAPTESRGVRLRQALEELGPVFIKFGQVLSTRRDLMPPDIADELAKLQDDVPPFSETQSVAIIERALGKPVGELFASFEATPMASASVAQVHAATLKSGEQVVVKVVRPDIERVIRQDLALLYTLAHLVARYLPDGRRLRPVEVISDYEITILDELDLGREAANASQLRRNWEDSPLVYIPQVYWDYTCREVCTMERISGIPVTDMDTLRARGVDLKLLAERGVEIFFTQVFRDSFFHADMHPGNIFVDASDPADPTYIAVDCAIIGSLSDSDQYYLARNLLAIFHRDYHECAQLHVECGWVPPHTRVQDFESAMRAVCEPVFERPISEISFGQLLIYLFHTARRFDMEVQPSLVLLQKTMLNIEGLGRVLYPELNLWDTAQPYLERWVSERYSPQSILKRLQRHAPSWLEQLPALPDAVLDNLQQSRDTERHLARQQQQMKALQAEQQRRVSRRRRHLLAALACATAALLAWPEGRALLGAAPPLSWLLGLAALALAWPRNTDS</sequence>
<dbReference type="InterPro" id="IPR004147">
    <property type="entry name" value="ABC1_dom"/>
</dbReference>
<gene>
    <name evidence="13 15" type="primary">ubiB</name>
    <name evidence="15" type="ORF">FVW59_09120</name>
</gene>
<dbReference type="OrthoDB" id="9795390at2"/>
<evidence type="ECO:0000313" key="15">
    <source>
        <dbReference type="EMBL" id="TXS92564.1"/>
    </source>
</evidence>
<dbReference type="InterPro" id="IPR050154">
    <property type="entry name" value="UbiB_kinase"/>
</dbReference>
<dbReference type="EC" id="2.7.-.-" evidence="13"/>
<dbReference type="Proteomes" id="UP000321933">
    <property type="component" value="Unassembled WGS sequence"/>
</dbReference>
<evidence type="ECO:0000256" key="3">
    <source>
        <dbReference type="ARBA" id="ARBA00022475"/>
    </source>
</evidence>
<dbReference type="CDD" id="cd13972">
    <property type="entry name" value="UbiB"/>
    <property type="match status" value="1"/>
</dbReference>
<feature type="binding site" evidence="13">
    <location>
        <position position="153"/>
    </location>
    <ligand>
        <name>ATP</name>
        <dbReference type="ChEBI" id="CHEBI:30616"/>
    </ligand>
</feature>
<keyword evidence="8 13" id="KW-0547">Nucleotide-binding</keyword>
<dbReference type="NCBIfam" id="NF003404">
    <property type="entry name" value="PRK04750.1"/>
    <property type="match status" value="1"/>
</dbReference>
<comment type="pathway">
    <text evidence="1 13">Cofactor biosynthesis; ubiquinone biosynthesis [regulation].</text>
</comment>
<keyword evidence="6 13" id="KW-0831">Ubiquinone biosynthesis</keyword>
<keyword evidence="4" id="KW-0997">Cell inner membrane</keyword>
<dbReference type="AlphaFoldDB" id="A0A5C8ZXY4"/>
<comment type="similarity">
    <text evidence="2">Belongs to the protein kinase superfamily. ADCK protein kinase family.</text>
</comment>
<evidence type="ECO:0000256" key="10">
    <source>
        <dbReference type="ARBA" id="ARBA00022840"/>
    </source>
</evidence>
<dbReference type="RefSeq" id="WP_148063935.1">
    <property type="nucleotide sequence ID" value="NZ_VRYZ01000003.1"/>
</dbReference>
<evidence type="ECO:0000256" key="1">
    <source>
        <dbReference type="ARBA" id="ARBA00005020"/>
    </source>
</evidence>
<reference evidence="15 16" key="1">
    <citation type="submission" date="2019-08" db="EMBL/GenBank/DDBJ databases">
        <title>Parahaliea maris sp. nov., isolated from the surface seawater.</title>
        <authorList>
            <person name="Liu Y."/>
        </authorList>
    </citation>
    <scope>NUCLEOTIDE SEQUENCE [LARGE SCALE GENOMIC DNA]</scope>
    <source>
        <strain evidence="15 16">S2-26</strain>
    </source>
</reference>
<dbReference type="UniPathway" id="UPA00232"/>
<dbReference type="InterPro" id="IPR011009">
    <property type="entry name" value="Kinase-like_dom_sf"/>
</dbReference>
<keyword evidence="9 13" id="KW-0418">Kinase</keyword>
<dbReference type="EMBL" id="VRYZ01000003">
    <property type="protein sequence ID" value="TXS92564.1"/>
    <property type="molecule type" value="Genomic_DNA"/>
</dbReference>
<feature type="domain" description="ABC1 atypical kinase-like" evidence="14">
    <location>
        <begin position="94"/>
        <end position="343"/>
    </location>
</feature>
<dbReference type="InterPro" id="IPR010232">
    <property type="entry name" value="UbiB"/>
</dbReference>
<dbReference type="NCBIfam" id="TIGR01982">
    <property type="entry name" value="UbiB"/>
    <property type="match status" value="1"/>
</dbReference>
<keyword evidence="16" id="KW-1185">Reference proteome</keyword>
<dbReference type="InterPro" id="IPR045308">
    <property type="entry name" value="UbiB_bact"/>
</dbReference>